<proteinExistence type="predicted"/>
<gene>
    <name evidence="3" type="ORF">SSX86_007293</name>
</gene>
<dbReference type="GO" id="GO:0016114">
    <property type="term" value="P:terpenoid biosynthetic process"/>
    <property type="evidence" value="ECO:0007669"/>
    <property type="project" value="InterPro"/>
</dbReference>
<dbReference type="AlphaFoldDB" id="A0AAP0DD96"/>
<organism evidence="3 4">
    <name type="scientific">Deinandra increscens subsp. villosa</name>
    <dbReference type="NCBI Taxonomy" id="3103831"/>
    <lineage>
        <taxon>Eukaryota</taxon>
        <taxon>Viridiplantae</taxon>
        <taxon>Streptophyta</taxon>
        <taxon>Embryophyta</taxon>
        <taxon>Tracheophyta</taxon>
        <taxon>Spermatophyta</taxon>
        <taxon>Magnoliopsida</taxon>
        <taxon>eudicotyledons</taxon>
        <taxon>Gunneridae</taxon>
        <taxon>Pentapetalae</taxon>
        <taxon>asterids</taxon>
        <taxon>campanulids</taxon>
        <taxon>Asterales</taxon>
        <taxon>Asteraceae</taxon>
        <taxon>Asteroideae</taxon>
        <taxon>Heliantheae alliance</taxon>
        <taxon>Madieae</taxon>
        <taxon>Madiinae</taxon>
        <taxon>Deinandra</taxon>
    </lineage>
</organism>
<evidence type="ECO:0000313" key="3">
    <source>
        <dbReference type="EMBL" id="KAK9072971.1"/>
    </source>
</evidence>
<protein>
    <recommendedName>
        <fullName evidence="2">Terpene synthase metal-binding domain-containing protein</fullName>
    </recommendedName>
</protein>
<keyword evidence="1" id="KW-0479">Metal-binding</keyword>
<dbReference type="InterPro" id="IPR008949">
    <property type="entry name" value="Isoprenoid_synthase_dom_sf"/>
</dbReference>
<dbReference type="PANTHER" id="PTHR31225:SF195">
    <property type="entry name" value="TERPENOID CYCLASES_PROTEIN PRENYLTRANSFERASE ALPHA-ALPHA TOROID-RELATED"/>
    <property type="match status" value="1"/>
</dbReference>
<dbReference type="PANTHER" id="PTHR31225">
    <property type="entry name" value="OS04G0344100 PROTEIN-RELATED"/>
    <property type="match status" value="1"/>
</dbReference>
<dbReference type="SUPFAM" id="SSF48576">
    <property type="entry name" value="Terpenoid synthases"/>
    <property type="match status" value="1"/>
</dbReference>
<dbReference type="InterPro" id="IPR050148">
    <property type="entry name" value="Terpene_synthase-like"/>
</dbReference>
<dbReference type="GO" id="GO:0010333">
    <property type="term" value="F:terpene synthase activity"/>
    <property type="evidence" value="ECO:0007669"/>
    <property type="project" value="InterPro"/>
</dbReference>
<dbReference type="Gene3D" id="1.10.600.10">
    <property type="entry name" value="Farnesyl Diphosphate Synthase"/>
    <property type="match status" value="1"/>
</dbReference>
<reference evidence="3 4" key="1">
    <citation type="submission" date="2024-04" db="EMBL/GenBank/DDBJ databases">
        <title>The reference genome of an endangered Asteraceae, Deinandra increscens subsp. villosa, native to the Central Coast of California.</title>
        <authorList>
            <person name="Guilliams M."/>
            <person name="Hasenstab-Lehman K."/>
            <person name="Meyer R."/>
            <person name="Mcevoy S."/>
        </authorList>
    </citation>
    <scope>NUCLEOTIDE SEQUENCE [LARGE SCALE GENOMIC DNA]</scope>
    <source>
        <tissue evidence="3">Leaf</tissue>
    </source>
</reference>
<sequence length="180" mass="21014">MIEYIESYMIEAKWRNERYIPSPEEHTSVALVSCGYKFLLISSFVGMGDIITDDSFKWALTFPPLVKASCTVCRFQDDVVTHKEEQERDHVASGVECYLKEFDVSKEHVIDLFIKKVETAWTEMNQESLMCKDVPMPLVMRVINLARVIEVLYKDEDYFTHVREELQNHIKSLLIHAMSL</sequence>
<dbReference type="InterPro" id="IPR005630">
    <property type="entry name" value="Terpene_synthase_metal-bd"/>
</dbReference>
<accession>A0AAP0DD96</accession>
<evidence type="ECO:0000313" key="4">
    <source>
        <dbReference type="Proteomes" id="UP001408789"/>
    </source>
</evidence>
<dbReference type="Pfam" id="PF03936">
    <property type="entry name" value="Terpene_synth_C"/>
    <property type="match status" value="1"/>
</dbReference>
<feature type="domain" description="Terpene synthase metal-binding" evidence="2">
    <location>
        <begin position="2"/>
        <end position="122"/>
    </location>
</feature>
<comment type="caution">
    <text evidence="3">The sequence shown here is derived from an EMBL/GenBank/DDBJ whole genome shotgun (WGS) entry which is preliminary data.</text>
</comment>
<dbReference type="Proteomes" id="UP001408789">
    <property type="component" value="Unassembled WGS sequence"/>
</dbReference>
<keyword evidence="4" id="KW-1185">Reference proteome</keyword>
<evidence type="ECO:0000259" key="2">
    <source>
        <dbReference type="Pfam" id="PF03936"/>
    </source>
</evidence>
<dbReference type="GO" id="GO:0000287">
    <property type="term" value="F:magnesium ion binding"/>
    <property type="evidence" value="ECO:0007669"/>
    <property type="project" value="InterPro"/>
</dbReference>
<evidence type="ECO:0000256" key="1">
    <source>
        <dbReference type="ARBA" id="ARBA00022723"/>
    </source>
</evidence>
<name>A0AAP0DD96_9ASTR</name>
<dbReference type="EMBL" id="JBCNJP010000009">
    <property type="protein sequence ID" value="KAK9072971.1"/>
    <property type="molecule type" value="Genomic_DNA"/>
</dbReference>